<evidence type="ECO:0000313" key="3">
    <source>
        <dbReference type="Proteomes" id="UP000256373"/>
    </source>
</evidence>
<keyword evidence="2" id="KW-0238">DNA-binding</keyword>
<dbReference type="Pfam" id="PF12728">
    <property type="entry name" value="HTH_17"/>
    <property type="match status" value="1"/>
</dbReference>
<organism evidence="2 3">
    <name type="scientific">Dyadobacter luteus</name>
    <dbReference type="NCBI Taxonomy" id="2259619"/>
    <lineage>
        <taxon>Bacteria</taxon>
        <taxon>Pseudomonadati</taxon>
        <taxon>Bacteroidota</taxon>
        <taxon>Cytophagia</taxon>
        <taxon>Cytophagales</taxon>
        <taxon>Spirosomataceae</taxon>
        <taxon>Dyadobacter</taxon>
    </lineage>
</organism>
<dbReference type="PANTHER" id="PTHR34585:SF22">
    <property type="entry name" value="HELIX-TURN-HELIX DOMAIN-CONTAINING PROTEIN"/>
    <property type="match status" value="1"/>
</dbReference>
<dbReference type="InterPro" id="IPR041657">
    <property type="entry name" value="HTH_17"/>
</dbReference>
<dbReference type="EMBL" id="QNUL01000012">
    <property type="protein sequence ID" value="REA60159.1"/>
    <property type="molecule type" value="Genomic_DNA"/>
</dbReference>
<comment type="caution">
    <text evidence="2">The sequence shown here is derived from an EMBL/GenBank/DDBJ whole genome shotgun (WGS) entry which is preliminary data.</text>
</comment>
<dbReference type="PANTHER" id="PTHR34585">
    <property type="match status" value="1"/>
</dbReference>
<name>A0A3D8Y9H7_9BACT</name>
<dbReference type="AlphaFoldDB" id="A0A3D8Y9H7"/>
<dbReference type="OrthoDB" id="1524679at2"/>
<dbReference type="Proteomes" id="UP000256373">
    <property type="component" value="Unassembled WGS sequence"/>
</dbReference>
<feature type="domain" description="Helix-turn-helix" evidence="1">
    <location>
        <begin position="37"/>
        <end position="84"/>
    </location>
</feature>
<evidence type="ECO:0000313" key="2">
    <source>
        <dbReference type="EMBL" id="REA60159.1"/>
    </source>
</evidence>
<proteinExistence type="predicted"/>
<dbReference type="InterPro" id="IPR009061">
    <property type="entry name" value="DNA-bd_dom_put_sf"/>
</dbReference>
<dbReference type="RefSeq" id="WP_115831904.1">
    <property type="nucleotide sequence ID" value="NZ_QNUL01000012.1"/>
</dbReference>
<protein>
    <submittedName>
        <fullName evidence="2">DNA-binding protein</fullName>
    </submittedName>
</protein>
<sequence length="94" mass="10594">MVVEMITKEDLQQFRQQLLSDIKEIIAAPKTNNESAWLRSAEARQILKVSAGTLQNLRISGQLKPNKIGGTYYYNRGEIMDLLAGSGTSKRRKL</sequence>
<accession>A0A3D8Y9H7</accession>
<dbReference type="GO" id="GO:0003677">
    <property type="term" value="F:DNA binding"/>
    <property type="evidence" value="ECO:0007669"/>
    <property type="project" value="UniProtKB-KW"/>
</dbReference>
<evidence type="ECO:0000259" key="1">
    <source>
        <dbReference type="Pfam" id="PF12728"/>
    </source>
</evidence>
<gene>
    <name evidence="2" type="ORF">DSL64_15920</name>
</gene>
<dbReference type="SUPFAM" id="SSF46955">
    <property type="entry name" value="Putative DNA-binding domain"/>
    <property type="match status" value="1"/>
</dbReference>
<reference evidence="2 3" key="1">
    <citation type="submission" date="2018-07" db="EMBL/GenBank/DDBJ databases">
        <title>Dyadobacter roseus sp. nov., isolated from rose rhizosphere soil.</title>
        <authorList>
            <person name="Chen L."/>
        </authorList>
    </citation>
    <scope>NUCLEOTIDE SEQUENCE [LARGE SCALE GENOMIC DNA]</scope>
    <source>
        <strain evidence="2 3">RS19</strain>
    </source>
</reference>
<keyword evidence="3" id="KW-1185">Reference proteome</keyword>